<gene>
    <name evidence="1" type="ORF">EXIGLDRAFT_241770</name>
</gene>
<dbReference type="Proteomes" id="UP000077266">
    <property type="component" value="Unassembled WGS sequence"/>
</dbReference>
<keyword evidence="2" id="KW-1185">Reference proteome</keyword>
<evidence type="ECO:0000313" key="1">
    <source>
        <dbReference type="EMBL" id="KZW03189.1"/>
    </source>
</evidence>
<name>A0A165Q767_EXIGL</name>
<protein>
    <submittedName>
        <fullName evidence="1">Uncharacterized protein</fullName>
    </submittedName>
</protein>
<dbReference type="EMBL" id="KV425884">
    <property type="protein sequence ID" value="KZW03189.1"/>
    <property type="molecule type" value="Genomic_DNA"/>
</dbReference>
<proteinExistence type="predicted"/>
<accession>A0A165Q767</accession>
<dbReference type="AlphaFoldDB" id="A0A165Q767"/>
<reference evidence="1 2" key="1">
    <citation type="journal article" date="2016" name="Mol. Biol. Evol.">
        <title>Comparative Genomics of Early-Diverging Mushroom-Forming Fungi Provides Insights into the Origins of Lignocellulose Decay Capabilities.</title>
        <authorList>
            <person name="Nagy L.G."/>
            <person name="Riley R."/>
            <person name="Tritt A."/>
            <person name="Adam C."/>
            <person name="Daum C."/>
            <person name="Floudas D."/>
            <person name="Sun H."/>
            <person name="Yadav J.S."/>
            <person name="Pangilinan J."/>
            <person name="Larsson K.H."/>
            <person name="Matsuura K."/>
            <person name="Barry K."/>
            <person name="Labutti K."/>
            <person name="Kuo R."/>
            <person name="Ohm R.A."/>
            <person name="Bhattacharya S.S."/>
            <person name="Shirouzu T."/>
            <person name="Yoshinaga Y."/>
            <person name="Martin F.M."/>
            <person name="Grigoriev I.V."/>
            <person name="Hibbett D.S."/>
        </authorList>
    </citation>
    <scope>NUCLEOTIDE SEQUENCE [LARGE SCALE GENOMIC DNA]</scope>
    <source>
        <strain evidence="1 2">HHB12029</strain>
    </source>
</reference>
<dbReference type="InParanoid" id="A0A165Q767"/>
<organism evidence="1 2">
    <name type="scientific">Exidia glandulosa HHB12029</name>
    <dbReference type="NCBI Taxonomy" id="1314781"/>
    <lineage>
        <taxon>Eukaryota</taxon>
        <taxon>Fungi</taxon>
        <taxon>Dikarya</taxon>
        <taxon>Basidiomycota</taxon>
        <taxon>Agaricomycotina</taxon>
        <taxon>Agaricomycetes</taxon>
        <taxon>Auriculariales</taxon>
        <taxon>Exidiaceae</taxon>
        <taxon>Exidia</taxon>
    </lineage>
</organism>
<sequence length="109" mass="12016">MACLCLARSVRHDKGPGPIALPSLRGRERALHNPFTSRRTSYVLVDALARADPNFASRVADDAARCHMRLPRIAFTATTLLLGITFVGLKPVRCQVSARLHTTTRHIQS</sequence>
<evidence type="ECO:0000313" key="2">
    <source>
        <dbReference type="Proteomes" id="UP000077266"/>
    </source>
</evidence>